<feature type="repeat" description="ANK" evidence="3">
    <location>
        <begin position="62"/>
        <end position="94"/>
    </location>
</feature>
<keyword evidence="2 3" id="KW-0040">ANK repeat</keyword>
<evidence type="ECO:0000256" key="3">
    <source>
        <dbReference type="PROSITE-ProRule" id="PRU00023"/>
    </source>
</evidence>
<feature type="repeat" description="ANK" evidence="3">
    <location>
        <begin position="128"/>
        <end position="162"/>
    </location>
</feature>
<reference evidence="4" key="1">
    <citation type="submission" date="2021-01" db="EMBL/GenBank/DDBJ databases">
        <authorList>
            <person name="Corre E."/>
            <person name="Pelletier E."/>
            <person name="Niang G."/>
            <person name="Scheremetjew M."/>
            <person name="Finn R."/>
            <person name="Kale V."/>
            <person name="Holt S."/>
            <person name="Cochrane G."/>
            <person name="Meng A."/>
            <person name="Brown T."/>
            <person name="Cohen L."/>
        </authorList>
    </citation>
    <scope>NUCLEOTIDE SEQUENCE</scope>
    <source>
        <strain evidence="4">OF101</strain>
    </source>
</reference>
<name>A0A7S1WPN6_ALECA</name>
<gene>
    <name evidence="4" type="ORF">ACAT0790_LOCUS57270</name>
</gene>
<protein>
    <submittedName>
        <fullName evidence="4">Uncharacterized protein</fullName>
    </submittedName>
</protein>
<evidence type="ECO:0000256" key="1">
    <source>
        <dbReference type="ARBA" id="ARBA00022737"/>
    </source>
</evidence>
<dbReference type="InterPro" id="IPR036770">
    <property type="entry name" value="Ankyrin_rpt-contain_sf"/>
</dbReference>
<dbReference type="PANTHER" id="PTHR24198:SF165">
    <property type="entry name" value="ANKYRIN REPEAT-CONTAINING PROTEIN-RELATED"/>
    <property type="match status" value="1"/>
</dbReference>
<feature type="repeat" description="ANK" evidence="3">
    <location>
        <begin position="95"/>
        <end position="127"/>
    </location>
</feature>
<dbReference type="AlphaFoldDB" id="A0A7S1WPN6"/>
<evidence type="ECO:0000313" key="4">
    <source>
        <dbReference type="EMBL" id="CAD9180498.1"/>
    </source>
</evidence>
<proteinExistence type="predicted"/>
<organism evidence="4">
    <name type="scientific">Alexandrium catenella</name>
    <name type="common">Red tide dinoflagellate</name>
    <name type="synonym">Gonyaulax catenella</name>
    <dbReference type="NCBI Taxonomy" id="2925"/>
    <lineage>
        <taxon>Eukaryota</taxon>
        <taxon>Sar</taxon>
        <taxon>Alveolata</taxon>
        <taxon>Dinophyceae</taxon>
        <taxon>Gonyaulacales</taxon>
        <taxon>Pyrocystaceae</taxon>
        <taxon>Alexandrium</taxon>
    </lineage>
</organism>
<sequence>MQELKPWTPKPIPLTEFIRAAKGEGWLLQVLGKSDLCEEHRTAKPWCVMNRHAYLEAPRELDGWTPLHVAAEMDYDRLATKIVADGARVDLQSHHGRTALMVAAEQGHLKTLKALLRLGASHSARDCSGKQALHHAVTTLPSAPEMVKVLAQARADVEARDQRGVTPLMVGAALQASAAVDVLLECGAARLGFDRHARAPLDHAFASSSSRRRPAAVALPRQEQATRAYRRWDNLGEPGVQRSLLFEERTWRRKPVPVLGVDARDRLHAAMPQLA</sequence>
<dbReference type="PROSITE" id="PS50088">
    <property type="entry name" value="ANK_REPEAT"/>
    <property type="match status" value="3"/>
</dbReference>
<keyword evidence="1" id="KW-0677">Repeat</keyword>
<accession>A0A7S1WPN6</accession>
<dbReference type="Pfam" id="PF12796">
    <property type="entry name" value="Ank_2"/>
    <property type="match status" value="1"/>
</dbReference>
<dbReference type="InterPro" id="IPR002110">
    <property type="entry name" value="Ankyrin_rpt"/>
</dbReference>
<dbReference type="EMBL" id="HBGE01096242">
    <property type="protein sequence ID" value="CAD9180498.1"/>
    <property type="molecule type" value="Transcribed_RNA"/>
</dbReference>
<dbReference type="SMART" id="SM00248">
    <property type="entry name" value="ANK"/>
    <property type="match status" value="4"/>
</dbReference>
<dbReference type="PANTHER" id="PTHR24198">
    <property type="entry name" value="ANKYRIN REPEAT AND PROTEIN KINASE DOMAIN-CONTAINING PROTEIN"/>
    <property type="match status" value="1"/>
</dbReference>
<dbReference type="SUPFAM" id="SSF48403">
    <property type="entry name" value="Ankyrin repeat"/>
    <property type="match status" value="1"/>
</dbReference>
<evidence type="ECO:0000256" key="2">
    <source>
        <dbReference type="ARBA" id="ARBA00023043"/>
    </source>
</evidence>
<dbReference type="Gene3D" id="1.25.40.20">
    <property type="entry name" value="Ankyrin repeat-containing domain"/>
    <property type="match status" value="2"/>
</dbReference>
<dbReference type="PROSITE" id="PS50297">
    <property type="entry name" value="ANK_REP_REGION"/>
    <property type="match status" value="2"/>
</dbReference>